<evidence type="ECO:0000256" key="4">
    <source>
        <dbReference type="ARBA" id="ARBA00023163"/>
    </source>
</evidence>
<dbReference type="PROSITE" id="PS01124">
    <property type="entry name" value="HTH_ARAC_FAMILY_2"/>
    <property type="match status" value="1"/>
</dbReference>
<dbReference type="Gene3D" id="1.10.10.60">
    <property type="entry name" value="Homeodomain-like"/>
    <property type="match status" value="2"/>
</dbReference>
<keyword evidence="4" id="KW-0804">Transcription</keyword>
<dbReference type="PANTHER" id="PTHR46796">
    <property type="entry name" value="HTH-TYPE TRANSCRIPTIONAL ACTIVATOR RHAS-RELATED"/>
    <property type="match status" value="1"/>
</dbReference>
<dbReference type="SUPFAM" id="SSF46689">
    <property type="entry name" value="Homeodomain-like"/>
    <property type="match status" value="2"/>
</dbReference>
<dbReference type="SUPFAM" id="SSF51215">
    <property type="entry name" value="Regulatory protein AraC"/>
    <property type="match status" value="1"/>
</dbReference>
<keyword evidence="7" id="KW-1185">Reference proteome</keyword>
<dbReference type="InterPro" id="IPR050204">
    <property type="entry name" value="AraC_XylS_family_regulators"/>
</dbReference>
<dbReference type="InterPro" id="IPR037923">
    <property type="entry name" value="HTH-like"/>
</dbReference>
<gene>
    <name evidence="6" type="ORF">HF577_10915</name>
</gene>
<dbReference type="Proteomes" id="UP001296706">
    <property type="component" value="Unassembled WGS sequence"/>
</dbReference>
<dbReference type="SMART" id="SM00342">
    <property type="entry name" value="HTH_ARAC"/>
    <property type="match status" value="1"/>
</dbReference>
<dbReference type="EMBL" id="JAAXKY010000026">
    <property type="protein sequence ID" value="NMH77592.1"/>
    <property type="molecule type" value="Genomic_DNA"/>
</dbReference>
<protein>
    <submittedName>
        <fullName evidence="6">AraC family transcriptional regulator</fullName>
    </submittedName>
</protein>
<keyword evidence="1" id="KW-0805">Transcription regulation</keyword>
<evidence type="ECO:0000256" key="3">
    <source>
        <dbReference type="ARBA" id="ARBA00023159"/>
    </source>
</evidence>
<feature type="domain" description="HTH araC/xylS-type" evidence="5">
    <location>
        <begin position="194"/>
        <end position="292"/>
    </location>
</feature>
<dbReference type="InterPro" id="IPR032783">
    <property type="entry name" value="AraC_lig"/>
</dbReference>
<sequence>MDMITAAISSVRVGRANGRRIAEGSAHGVRFPRTPVLGFHVMLAGEGWLVTEEAEPVAVRPGDVVFTAAGAAHGISRTPCALAELPEVVMADVPPPPVPVDFEFLCGTYPLEHGKVPGFLRHLPSVLAFTPDYERHPELRVVVEMLRADYTTPGPGTDASRAALIDLMIVHILRHLQEQTSPSDWPLTTEPGIADALREIHGRPERQWSVQQLSDVAGMSRTAFTRRFTAAVGTPPMTYLIGWRLSSAARLLRQSDAPLAAIARKVGYSTEFAFAAAFRRRYSVAPGRYRAADTAPAHR</sequence>
<proteinExistence type="predicted"/>
<evidence type="ECO:0000313" key="7">
    <source>
        <dbReference type="Proteomes" id="UP001296706"/>
    </source>
</evidence>
<reference evidence="6 7" key="1">
    <citation type="submission" date="2020-04" db="EMBL/GenBank/DDBJ databases">
        <authorList>
            <person name="Klaysubun C."/>
            <person name="Duangmal K."/>
            <person name="Lipun K."/>
        </authorList>
    </citation>
    <scope>NUCLEOTIDE SEQUENCE [LARGE SCALE GENOMIC DNA]</scope>
    <source>
        <strain evidence="6 7">JCM 11839</strain>
    </source>
</reference>
<keyword evidence="2" id="KW-0238">DNA-binding</keyword>
<accession>A0ABX1RB23</accession>
<dbReference type="InterPro" id="IPR018062">
    <property type="entry name" value="HTH_AraC-typ_CS"/>
</dbReference>
<keyword evidence="3" id="KW-0010">Activator</keyword>
<dbReference type="Pfam" id="PF12833">
    <property type="entry name" value="HTH_18"/>
    <property type="match status" value="1"/>
</dbReference>
<name>A0ABX1RB23_9PSEU</name>
<evidence type="ECO:0000256" key="2">
    <source>
        <dbReference type="ARBA" id="ARBA00023125"/>
    </source>
</evidence>
<comment type="caution">
    <text evidence="6">The sequence shown here is derived from an EMBL/GenBank/DDBJ whole genome shotgun (WGS) entry which is preliminary data.</text>
</comment>
<organism evidence="6 7">
    <name type="scientific">Pseudonocardia xinjiangensis</name>
    <dbReference type="NCBI Taxonomy" id="75289"/>
    <lineage>
        <taxon>Bacteria</taxon>
        <taxon>Bacillati</taxon>
        <taxon>Actinomycetota</taxon>
        <taxon>Actinomycetes</taxon>
        <taxon>Pseudonocardiales</taxon>
        <taxon>Pseudonocardiaceae</taxon>
        <taxon>Pseudonocardia</taxon>
    </lineage>
</organism>
<evidence type="ECO:0000313" key="6">
    <source>
        <dbReference type="EMBL" id="NMH77592.1"/>
    </source>
</evidence>
<dbReference type="InterPro" id="IPR018060">
    <property type="entry name" value="HTH_AraC"/>
</dbReference>
<dbReference type="PROSITE" id="PS00041">
    <property type="entry name" value="HTH_ARAC_FAMILY_1"/>
    <property type="match status" value="1"/>
</dbReference>
<evidence type="ECO:0000259" key="5">
    <source>
        <dbReference type="PROSITE" id="PS01124"/>
    </source>
</evidence>
<evidence type="ECO:0000256" key="1">
    <source>
        <dbReference type="ARBA" id="ARBA00023015"/>
    </source>
</evidence>
<dbReference type="PANTHER" id="PTHR46796:SF7">
    <property type="entry name" value="ARAC FAMILY TRANSCRIPTIONAL REGULATOR"/>
    <property type="match status" value="1"/>
</dbReference>
<dbReference type="Pfam" id="PF12852">
    <property type="entry name" value="Cupin_6"/>
    <property type="match status" value="1"/>
</dbReference>
<dbReference type="InterPro" id="IPR009057">
    <property type="entry name" value="Homeodomain-like_sf"/>
</dbReference>